<keyword evidence="3" id="KW-0808">Transferase</keyword>
<evidence type="ECO:0000256" key="5">
    <source>
        <dbReference type="ARBA" id="ARBA00022777"/>
    </source>
</evidence>
<comment type="similarity">
    <text evidence="1">Belongs to the CpsD/CapB family.</text>
</comment>
<dbReference type="GO" id="GO:0016301">
    <property type="term" value="F:kinase activity"/>
    <property type="evidence" value="ECO:0007669"/>
    <property type="project" value="UniProtKB-KW"/>
</dbReference>
<dbReference type="EC" id="2.7.10.2" evidence="2"/>
<dbReference type="RefSeq" id="WP_217067656.1">
    <property type="nucleotide sequence ID" value="NZ_JAHQCS010000141.1"/>
</dbReference>
<dbReference type="CDD" id="cd05387">
    <property type="entry name" value="BY-kinase"/>
    <property type="match status" value="1"/>
</dbReference>
<sequence length="235" mass="26030">MAPRKTKKQAQVSDKQRSLVTHFNQKSPVAEQYRTLRTNIQYASVDKEVRTIMLTSSGPGEGKSTTVANLGIALAQQGNRVLIVDSDLRKPTNHFTFQLPNQIGITNVLTKQTTFEASVYDTSIPNLFVLPSGPLPPNPSELLGSKSMKDLINLMSKMYDYVLFDAPPVNAVTDPQILSKLCDGVILVVRSGKTEEEAGKKAIESLRKVDAHILGGVLNDRNTKGNHYYYYYAEK</sequence>
<dbReference type="PANTHER" id="PTHR32309:SF13">
    <property type="entry name" value="FERRIC ENTEROBACTIN TRANSPORT PROTEIN FEPE"/>
    <property type="match status" value="1"/>
</dbReference>
<dbReference type="InterPro" id="IPR050445">
    <property type="entry name" value="Bact_polysacc_biosynth/exp"/>
</dbReference>
<dbReference type="Proteomes" id="UP000784880">
    <property type="component" value="Unassembled WGS sequence"/>
</dbReference>
<proteinExistence type="inferred from homology"/>
<organism evidence="9 10">
    <name type="scientific">Evansella tamaricis</name>
    <dbReference type="NCBI Taxonomy" id="2069301"/>
    <lineage>
        <taxon>Bacteria</taxon>
        <taxon>Bacillati</taxon>
        <taxon>Bacillota</taxon>
        <taxon>Bacilli</taxon>
        <taxon>Bacillales</taxon>
        <taxon>Bacillaceae</taxon>
        <taxon>Evansella</taxon>
    </lineage>
</organism>
<dbReference type="InterPro" id="IPR025669">
    <property type="entry name" value="AAA_dom"/>
</dbReference>
<keyword evidence="6" id="KW-0067">ATP-binding</keyword>
<evidence type="ECO:0000256" key="4">
    <source>
        <dbReference type="ARBA" id="ARBA00022741"/>
    </source>
</evidence>
<dbReference type="Pfam" id="PF13614">
    <property type="entry name" value="AAA_31"/>
    <property type="match status" value="1"/>
</dbReference>
<dbReference type="EMBL" id="JAHQCS010000141">
    <property type="protein sequence ID" value="MBU9713498.1"/>
    <property type="molecule type" value="Genomic_DNA"/>
</dbReference>
<evidence type="ECO:0000256" key="1">
    <source>
        <dbReference type="ARBA" id="ARBA00007316"/>
    </source>
</evidence>
<evidence type="ECO:0000256" key="7">
    <source>
        <dbReference type="ARBA" id="ARBA00051245"/>
    </source>
</evidence>
<protein>
    <recommendedName>
        <fullName evidence="2">non-specific protein-tyrosine kinase</fullName>
        <ecNumber evidence="2">2.7.10.2</ecNumber>
    </recommendedName>
</protein>
<evidence type="ECO:0000256" key="6">
    <source>
        <dbReference type="ARBA" id="ARBA00022840"/>
    </source>
</evidence>
<evidence type="ECO:0000313" key="9">
    <source>
        <dbReference type="EMBL" id="MBU9713498.1"/>
    </source>
</evidence>
<name>A0ABS6JMF3_9BACI</name>
<keyword evidence="10" id="KW-1185">Reference proteome</keyword>
<evidence type="ECO:0000256" key="2">
    <source>
        <dbReference type="ARBA" id="ARBA00011903"/>
    </source>
</evidence>
<evidence type="ECO:0000259" key="8">
    <source>
        <dbReference type="Pfam" id="PF13614"/>
    </source>
</evidence>
<keyword evidence="4" id="KW-0547">Nucleotide-binding</keyword>
<dbReference type="InterPro" id="IPR005702">
    <property type="entry name" value="Wzc-like_C"/>
</dbReference>
<comment type="catalytic activity">
    <reaction evidence="7">
        <text>L-tyrosyl-[protein] + ATP = O-phospho-L-tyrosyl-[protein] + ADP + H(+)</text>
        <dbReference type="Rhea" id="RHEA:10596"/>
        <dbReference type="Rhea" id="RHEA-COMP:10136"/>
        <dbReference type="Rhea" id="RHEA-COMP:20101"/>
        <dbReference type="ChEBI" id="CHEBI:15378"/>
        <dbReference type="ChEBI" id="CHEBI:30616"/>
        <dbReference type="ChEBI" id="CHEBI:46858"/>
        <dbReference type="ChEBI" id="CHEBI:61978"/>
        <dbReference type="ChEBI" id="CHEBI:456216"/>
        <dbReference type="EC" id="2.7.10.2"/>
    </reaction>
</comment>
<gene>
    <name evidence="9" type="ORF">KS419_17355</name>
</gene>
<dbReference type="NCBIfam" id="TIGR01007">
    <property type="entry name" value="eps_fam"/>
    <property type="match status" value="1"/>
</dbReference>
<reference evidence="9 10" key="1">
    <citation type="submission" date="2021-06" db="EMBL/GenBank/DDBJ databases">
        <title>Bacillus sp. RD4P76, an endophyte from a halophyte.</title>
        <authorList>
            <person name="Sun J.-Q."/>
        </authorList>
    </citation>
    <scope>NUCLEOTIDE SEQUENCE [LARGE SCALE GENOMIC DNA]</scope>
    <source>
        <strain evidence="9 10">CGMCC 1.15917</strain>
    </source>
</reference>
<keyword evidence="5 9" id="KW-0418">Kinase</keyword>
<feature type="domain" description="AAA" evidence="8">
    <location>
        <begin position="50"/>
        <end position="193"/>
    </location>
</feature>
<evidence type="ECO:0000256" key="3">
    <source>
        <dbReference type="ARBA" id="ARBA00022679"/>
    </source>
</evidence>
<accession>A0ABS6JMF3</accession>
<comment type="caution">
    <text evidence="9">The sequence shown here is derived from an EMBL/GenBank/DDBJ whole genome shotgun (WGS) entry which is preliminary data.</text>
</comment>
<evidence type="ECO:0000313" key="10">
    <source>
        <dbReference type="Proteomes" id="UP000784880"/>
    </source>
</evidence>
<dbReference type="PANTHER" id="PTHR32309">
    <property type="entry name" value="TYROSINE-PROTEIN KINASE"/>
    <property type="match status" value="1"/>
</dbReference>